<sequence>MVQPPSVFCLASLRFGPYRKRRSEGLHMSELEKDLVFAGVDAHKDTHTLCLLDHMGRAIGTFRFAADAKGYDALAGKIGGPATCVGVGVEGTGSYGAGLTRRLLELGYCVHEVMVPGRARRKPGRPKSDPADAEVSARQVLARVNLSKPKDQSGWTEELRQLMIARDRLVQATSAMINAAKSLIVTAPEDLRSSLEGLSRKNLRTALSTLDPAAGGIILALGSLGRAWELQDREADAIEERMKRVLEANAPALLAVYGCGTVSAAALAVAGGGNPERLESEAEFASLCGVAPLLASSGKTERHRLNRGGDRRANRALYQIAVTRMSYDQRTKDYVAKRKRDGKSKKETIRCLKRYIAREVFRALRRPLEVKGPSWKNLRPARQALGITLVEVGKALNVGFQRVSYAETGRLMNAKFLEEYDAWLKSQLRIVG</sequence>
<evidence type="ECO:0000259" key="1">
    <source>
        <dbReference type="Pfam" id="PF01548"/>
    </source>
</evidence>
<organism evidence="3 4">
    <name type="scientific">Slackia isoflavoniconvertens</name>
    <dbReference type="NCBI Taxonomy" id="572010"/>
    <lineage>
        <taxon>Bacteria</taxon>
        <taxon>Bacillati</taxon>
        <taxon>Actinomycetota</taxon>
        <taxon>Coriobacteriia</taxon>
        <taxon>Eggerthellales</taxon>
        <taxon>Eggerthellaceae</taxon>
        <taxon>Slackia</taxon>
    </lineage>
</organism>
<dbReference type="InterPro" id="IPR002525">
    <property type="entry name" value="Transp_IS110-like_N"/>
</dbReference>
<dbReference type="PANTHER" id="PTHR33055:SF16">
    <property type="entry name" value="TRANSPOSASE FOR INSERTION SEQUENCE ELEMENT IS1547"/>
    <property type="match status" value="1"/>
</dbReference>
<dbReference type="InterPro" id="IPR003346">
    <property type="entry name" value="Transposase_20"/>
</dbReference>
<dbReference type="Proteomes" id="UP000253975">
    <property type="component" value="Unassembled WGS sequence"/>
</dbReference>
<evidence type="ECO:0000259" key="2">
    <source>
        <dbReference type="Pfam" id="PF02371"/>
    </source>
</evidence>
<dbReference type="InterPro" id="IPR047650">
    <property type="entry name" value="Transpos_IS110"/>
</dbReference>
<dbReference type="GO" id="GO:0004803">
    <property type="term" value="F:transposase activity"/>
    <property type="evidence" value="ECO:0007669"/>
    <property type="project" value="InterPro"/>
</dbReference>
<dbReference type="GO" id="GO:0006313">
    <property type="term" value="P:DNA transposition"/>
    <property type="evidence" value="ECO:0007669"/>
    <property type="project" value="InterPro"/>
</dbReference>
<proteinExistence type="predicted"/>
<evidence type="ECO:0000313" key="3">
    <source>
        <dbReference type="EMBL" id="RDB56511.1"/>
    </source>
</evidence>
<dbReference type="Pfam" id="PF01548">
    <property type="entry name" value="DEDD_Tnp_IS110"/>
    <property type="match status" value="1"/>
</dbReference>
<dbReference type="PANTHER" id="PTHR33055">
    <property type="entry name" value="TRANSPOSASE FOR INSERTION SEQUENCE ELEMENT IS1111A"/>
    <property type="match status" value="1"/>
</dbReference>
<gene>
    <name evidence="3" type="ORF">C1881_08235</name>
</gene>
<comment type="caution">
    <text evidence="3">The sequence shown here is derived from an EMBL/GenBank/DDBJ whole genome shotgun (WGS) entry which is preliminary data.</text>
</comment>
<protein>
    <submittedName>
        <fullName evidence="3">IS110 family transposase</fullName>
    </submittedName>
</protein>
<dbReference type="GO" id="GO:0003677">
    <property type="term" value="F:DNA binding"/>
    <property type="evidence" value="ECO:0007669"/>
    <property type="project" value="InterPro"/>
</dbReference>
<accession>A0A369LA60</accession>
<name>A0A369LA60_9ACTN</name>
<dbReference type="EMBL" id="PPTO01000014">
    <property type="protein sequence ID" value="RDB56511.1"/>
    <property type="molecule type" value="Genomic_DNA"/>
</dbReference>
<dbReference type="NCBIfam" id="NF033542">
    <property type="entry name" value="transpos_IS110"/>
    <property type="match status" value="1"/>
</dbReference>
<dbReference type="Pfam" id="PF02371">
    <property type="entry name" value="Transposase_20"/>
    <property type="match status" value="1"/>
</dbReference>
<feature type="domain" description="Transposase IS116/IS110/IS902 C-terminal" evidence="2">
    <location>
        <begin position="252"/>
        <end position="335"/>
    </location>
</feature>
<evidence type="ECO:0000313" key="4">
    <source>
        <dbReference type="Proteomes" id="UP000253975"/>
    </source>
</evidence>
<feature type="domain" description="Transposase IS110-like N-terminal" evidence="1">
    <location>
        <begin position="38"/>
        <end position="183"/>
    </location>
</feature>
<reference evidence="3 4" key="1">
    <citation type="journal article" date="2018" name="Elife">
        <title>Discovery and characterization of a prevalent human gut bacterial enzyme sufficient for the inactivation of a family of plant toxins.</title>
        <authorList>
            <person name="Koppel N."/>
            <person name="Bisanz J.E."/>
            <person name="Pandelia M.E."/>
            <person name="Turnbaugh P.J."/>
            <person name="Balskus E.P."/>
        </authorList>
    </citation>
    <scope>NUCLEOTIDE SEQUENCE [LARGE SCALE GENOMIC DNA]</scope>
    <source>
        <strain evidence="3 4">OB21 GAM31</strain>
    </source>
</reference>
<dbReference type="AlphaFoldDB" id="A0A369LA60"/>